<dbReference type="Proteomes" id="UP000326939">
    <property type="component" value="Chromosome 16"/>
</dbReference>
<protein>
    <recommendedName>
        <fullName evidence="1">Reverse transcriptase/retrotransposon-derived protein RNase H-like domain-containing protein</fullName>
    </recommendedName>
</protein>
<dbReference type="Gene3D" id="3.30.70.270">
    <property type="match status" value="1"/>
</dbReference>
<feature type="domain" description="Reverse transcriptase/retrotransposon-derived protein RNase H-like" evidence="1">
    <location>
        <begin position="40"/>
        <end position="121"/>
    </location>
</feature>
<accession>A0A5N5JR72</accession>
<comment type="caution">
    <text evidence="2">The sequence shown here is derived from an EMBL/GenBank/DDBJ whole genome shotgun (WGS) entry which is preliminary data.</text>
</comment>
<dbReference type="InterPro" id="IPR043128">
    <property type="entry name" value="Rev_trsase/Diguanyl_cyclase"/>
</dbReference>
<reference evidence="3" key="1">
    <citation type="journal article" date="2019" name="Gigascience">
        <title>De novo genome assembly of the endangered Acer yangbiense, a plant species with extremely small populations endemic to Yunnan Province, China.</title>
        <authorList>
            <person name="Yang J."/>
            <person name="Wariss H.M."/>
            <person name="Tao L."/>
            <person name="Zhang R."/>
            <person name="Yun Q."/>
            <person name="Hollingsworth P."/>
            <person name="Dao Z."/>
            <person name="Luo G."/>
            <person name="Guo H."/>
            <person name="Ma Y."/>
            <person name="Sun W."/>
        </authorList>
    </citation>
    <scope>NUCLEOTIDE SEQUENCE [LARGE SCALE GENOMIC DNA]</scope>
    <source>
        <strain evidence="3">cv. br00</strain>
    </source>
</reference>
<evidence type="ECO:0000313" key="3">
    <source>
        <dbReference type="Proteomes" id="UP000326939"/>
    </source>
</evidence>
<gene>
    <name evidence="2" type="ORF">DKX38_026058</name>
</gene>
<dbReference type="InterPro" id="IPR043502">
    <property type="entry name" value="DNA/RNA_pol_sf"/>
</dbReference>
<proteinExistence type="predicted"/>
<dbReference type="SUPFAM" id="SSF56672">
    <property type="entry name" value="DNA/RNA polymerases"/>
    <property type="match status" value="1"/>
</dbReference>
<sequence>MSLKHDVSLGLTGYYRKFVRNYGLIARTLTNLLKKGQFCWNTEAEEAFQTLKKAMTTTPILAMPNFNDTFIVETDASGNGIGAVLQQQGKPIAFMSRALGVSKCSWSTYAKDMLAVVEAIRISERATKPNPKYSEVQ</sequence>
<keyword evidence="3" id="KW-1185">Reference proteome</keyword>
<organism evidence="2 3">
    <name type="scientific">Salix brachista</name>
    <dbReference type="NCBI Taxonomy" id="2182728"/>
    <lineage>
        <taxon>Eukaryota</taxon>
        <taxon>Viridiplantae</taxon>
        <taxon>Streptophyta</taxon>
        <taxon>Embryophyta</taxon>
        <taxon>Tracheophyta</taxon>
        <taxon>Spermatophyta</taxon>
        <taxon>Magnoliopsida</taxon>
        <taxon>eudicotyledons</taxon>
        <taxon>Gunneridae</taxon>
        <taxon>Pentapetalae</taxon>
        <taxon>rosids</taxon>
        <taxon>fabids</taxon>
        <taxon>Malpighiales</taxon>
        <taxon>Salicaceae</taxon>
        <taxon>Saliceae</taxon>
        <taxon>Salix</taxon>
    </lineage>
</organism>
<dbReference type="PANTHER" id="PTHR33064">
    <property type="entry name" value="POL PROTEIN"/>
    <property type="match status" value="1"/>
</dbReference>
<evidence type="ECO:0000259" key="1">
    <source>
        <dbReference type="Pfam" id="PF17919"/>
    </source>
</evidence>
<dbReference type="InterPro" id="IPR051320">
    <property type="entry name" value="Viral_Replic_Matur_Polypro"/>
</dbReference>
<evidence type="ECO:0000313" key="2">
    <source>
        <dbReference type="EMBL" id="KAB5521739.1"/>
    </source>
</evidence>
<dbReference type="PANTHER" id="PTHR33064:SF40">
    <property type="entry name" value="REVERSE TRANSCRIPTASE_RETROTRANSPOSON-DERIVED PROTEIN RNASE H-LIKE DOMAIN-CONTAINING PROTEIN"/>
    <property type="match status" value="1"/>
</dbReference>
<dbReference type="InterPro" id="IPR041577">
    <property type="entry name" value="RT_RNaseH_2"/>
</dbReference>
<dbReference type="FunFam" id="3.30.70.270:FF:000020">
    <property type="entry name" value="Transposon Tf2-6 polyprotein-like Protein"/>
    <property type="match status" value="1"/>
</dbReference>
<dbReference type="Pfam" id="PF17919">
    <property type="entry name" value="RT_RNaseH_2"/>
    <property type="match status" value="1"/>
</dbReference>
<name>A0A5N5JR72_9ROSI</name>
<dbReference type="EMBL" id="VDCV01000016">
    <property type="protein sequence ID" value="KAB5521739.1"/>
    <property type="molecule type" value="Genomic_DNA"/>
</dbReference>
<dbReference type="AlphaFoldDB" id="A0A5N5JR72"/>